<dbReference type="PROSITE" id="PS50082">
    <property type="entry name" value="WD_REPEATS_2"/>
    <property type="match status" value="2"/>
</dbReference>
<dbReference type="Proteomes" id="UP000013827">
    <property type="component" value="Unassembled WGS sequence"/>
</dbReference>
<dbReference type="GO" id="GO:2000234">
    <property type="term" value="P:positive regulation of rRNA processing"/>
    <property type="evidence" value="ECO:0007669"/>
    <property type="project" value="TreeGrafter"/>
</dbReference>
<evidence type="ECO:0000256" key="6">
    <source>
        <dbReference type="ARBA" id="ARBA00023163"/>
    </source>
</evidence>
<dbReference type="PANTHER" id="PTHR44215:SF1">
    <property type="entry name" value="WD REPEAT-CONTAINING PROTEIN 75"/>
    <property type="match status" value="1"/>
</dbReference>
<protein>
    <recommendedName>
        <fullName evidence="9">WD repeat-containing protein 75 second beta-propeller domain-containing protein</fullName>
    </recommendedName>
</protein>
<feature type="domain" description="WD repeat-containing protein 75 second beta-propeller" evidence="9">
    <location>
        <begin position="424"/>
        <end position="523"/>
    </location>
</feature>
<evidence type="ECO:0000313" key="10">
    <source>
        <dbReference type="EnsemblProtists" id="EOD10185"/>
    </source>
</evidence>
<evidence type="ECO:0000256" key="1">
    <source>
        <dbReference type="ARBA" id="ARBA00004604"/>
    </source>
</evidence>
<keyword evidence="6" id="KW-0804">Transcription</keyword>
<dbReference type="KEGG" id="ehx:EMIHUDRAFT_215831"/>
<feature type="repeat" description="WD" evidence="8">
    <location>
        <begin position="262"/>
        <end position="293"/>
    </location>
</feature>
<comment type="subcellular location">
    <subcellularLocation>
        <location evidence="1">Nucleus</location>
        <location evidence="1">Nucleolus</location>
    </subcellularLocation>
</comment>
<dbReference type="PaxDb" id="2903-EOD10185"/>
<keyword evidence="7" id="KW-0539">Nucleus</keyword>
<dbReference type="eggNOG" id="KOG1963">
    <property type="taxonomic scope" value="Eukaryota"/>
</dbReference>
<dbReference type="Pfam" id="PF23869">
    <property type="entry name" value="Beta-prop_WDR75_1st"/>
    <property type="match status" value="2"/>
</dbReference>
<evidence type="ECO:0000256" key="8">
    <source>
        <dbReference type="PROSITE-ProRule" id="PRU00221"/>
    </source>
</evidence>
<evidence type="ECO:0000259" key="9">
    <source>
        <dbReference type="Pfam" id="PF23769"/>
    </source>
</evidence>
<sequence>MAAHAGGSLVERPVAFTTDSKHMMCCSGAAVKLFSCETGALLRVLEGHTEDVTAVSNVASNVFQGLSAGLDGRILLWDLDDATILRAFCVGRPILAMSLHATTPSTAFVLTSPEGKAAPAGTPRYAEGLAHGGRTYAASLREDASGAFGSLERPWPAELRPLFRAKATALAVAACGEESAFVAAVSGSWLTVHDVAERSTAHFRQRREKRAALLCVALSPTERLAATADELGRIHLWRIATRDAAAREATGASSSDGAAREMHWHAQALAALSFSVDGGLVLSAGREGVLVFWRTHGAERNFLPRLGAPLLGMTPSEDGGTLALRSEDNSVQLVDLGARSVRRVIYAAGAVVLLRAADGSRKPCNGTAAAGGTFAPRVTDAALSADGSHLATFEVRANAELRQHTCLKLWQQRDGAWTLVTRSAATAAAFSSDGSVMAVAYAPDVITLWEPLTNGLLATLSQPLEASDGFVFLAFPGDGGTLLAHTSRAVFCFSLLTSHVLWAYQAPEVLAAAADPCSDATLVASIFGANAVPEELTAAPGLLGMDWLERNLSRVPSHLLPPVRVLFPRLLGELVLPAPHLAAANGGAGAGTDSPEPPSELERYLVRELGDLREDEGLGWDGEGPPPGLSAADAAFWREHAMGPHEIWQRVLASGDLAGVQLPGATAEHRLAREIQEAEELLSRAGLDAGACGYGIARGPMPPDMRQPPTPGWQHAPTKLELKALAAELREQTRGGGAHAHLDVLAAGLLASNSREVLAEGLDGARVLVYT</sequence>
<dbReference type="InterPro" id="IPR053826">
    <property type="entry name" value="WDR75"/>
</dbReference>
<dbReference type="AlphaFoldDB" id="A0A0D3IG00"/>
<dbReference type="GO" id="GO:0006364">
    <property type="term" value="P:rRNA processing"/>
    <property type="evidence" value="ECO:0007669"/>
    <property type="project" value="UniProtKB-KW"/>
</dbReference>
<dbReference type="InterPro" id="IPR015943">
    <property type="entry name" value="WD40/YVTN_repeat-like_dom_sf"/>
</dbReference>
<dbReference type="PANTHER" id="PTHR44215">
    <property type="entry name" value="WD REPEAT-CONTAINING PROTEIN 75"/>
    <property type="match status" value="1"/>
</dbReference>
<dbReference type="SMART" id="SM00320">
    <property type="entry name" value="WD40"/>
    <property type="match status" value="4"/>
</dbReference>
<evidence type="ECO:0000256" key="2">
    <source>
        <dbReference type="ARBA" id="ARBA00022517"/>
    </source>
</evidence>
<dbReference type="InterPro" id="IPR057644">
    <property type="entry name" value="Beta-prop_WDR75_2nd"/>
</dbReference>
<keyword evidence="2" id="KW-0690">Ribosome biogenesis</keyword>
<evidence type="ECO:0000256" key="4">
    <source>
        <dbReference type="ARBA" id="ARBA00022574"/>
    </source>
</evidence>
<reference evidence="10" key="2">
    <citation type="submission" date="2024-10" db="UniProtKB">
        <authorList>
            <consortium name="EnsemblProtists"/>
        </authorList>
    </citation>
    <scope>IDENTIFICATION</scope>
</reference>
<dbReference type="Pfam" id="PF23769">
    <property type="entry name" value="Beta-prop_WDR75_2nd"/>
    <property type="match status" value="1"/>
</dbReference>
<dbReference type="HOGENOM" id="CLU_362678_0_0_1"/>
<accession>A0A0D3IG00</accession>
<dbReference type="GO" id="GO:0003723">
    <property type="term" value="F:RNA binding"/>
    <property type="evidence" value="ECO:0007669"/>
    <property type="project" value="InterPro"/>
</dbReference>
<keyword evidence="11" id="KW-1185">Reference proteome</keyword>
<evidence type="ECO:0000313" key="11">
    <source>
        <dbReference type="Proteomes" id="UP000013827"/>
    </source>
</evidence>
<dbReference type="GO" id="GO:0032040">
    <property type="term" value="C:small-subunit processome"/>
    <property type="evidence" value="ECO:0007669"/>
    <property type="project" value="InterPro"/>
</dbReference>
<dbReference type="RefSeq" id="XP_005762614.1">
    <property type="nucleotide sequence ID" value="XM_005762557.1"/>
</dbReference>
<dbReference type="STRING" id="2903.R1D6K4"/>
<proteinExistence type="predicted"/>
<dbReference type="InterPro" id="IPR001680">
    <property type="entry name" value="WD40_rpt"/>
</dbReference>
<feature type="repeat" description="WD" evidence="8">
    <location>
        <begin position="45"/>
        <end position="87"/>
    </location>
</feature>
<keyword evidence="3" id="KW-0698">rRNA processing</keyword>
<keyword evidence="5" id="KW-0677">Repeat</keyword>
<dbReference type="GeneID" id="17256451"/>
<keyword evidence="4 8" id="KW-0853">WD repeat</keyword>
<dbReference type="Gene3D" id="2.130.10.10">
    <property type="entry name" value="YVTN repeat-like/Quinoprotein amine dehydrogenase"/>
    <property type="match status" value="3"/>
</dbReference>
<dbReference type="InterPro" id="IPR011047">
    <property type="entry name" value="Quinoprotein_ADH-like_sf"/>
</dbReference>
<dbReference type="EnsemblProtists" id="EOD10185">
    <property type="protein sequence ID" value="EOD10185"/>
    <property type="gene ID" value="EMIHUDRAFT_215831"/>
</dbReference>
<reference evidence="11" key="1">
    <citation type="journal article" date="2013" name="Nature">
        <title>Pan genome of the phytoplankton Emiliania underpins its global distribution.</title>
        <authorList>
            <person name="Read B.A."/>
            <person name="Kegel J."/>
            <person name="Klute M.J."/>
            <person name="Kuo A."/>
            <person name="Lefebvre S.C."/>
            <person name="Maumus F."/>
            <person name="Mayer C."/>
            <person name="Miller J."/>
            <person name="Monier A."/>
            <person name="Salamov A."/>
            <person name="Young J."/>
            <person name="Aguilar M."/>
            <person name="Claverie J.M."/>
            <person name="Frickenhaus S."/>
            <person name="Gonzalez K."/>
            <person name="Herman E.K."/>
            <person name="Lin Y.C."/>
            <person name="Napier J."/>
            <person name="Ogata H."/>
            <person name="Sarno A.F."/>
            <person name="Shmutz J."/>
            <person name="Schroeder D."/>
            <person name="de Vargas C."/>
            <person name="Verret F."/>
            <person name="von Dassow P."/>
            <person name="Valentin K."/>
            <person name="Van de Peer Y."/>
            <person name="Wheeler G."/>
            <person name="Dacks J.B."/>
            <person name="Delwiche C.F."/>
            <person name="Dyhrman S.T."/>
            <person name="Glockner G."/>
            <person name="John U."/>
            <person name="Richards T."/>
            <person name="Worden A.Z."/>
            <person name="Zhang X."/>
            <person name="Grigoriev I.V."/>
            <person name="Allen A.E."/>
            <person name="Bidle K."/>
            <person name="Borodovsky M."/>
            <person name="Bowler C."/>
            <person name="Brownlee C."/>
            <person name="Cock J.M."/>
            <person name="Elias M."/>
            <person name="Gladyshev V.N."/>
            <person name="Groth M."/>
            <person name="Guda C."/>
            <person name="Hadaegh A."/>
            <person name="Iglesias-Rodriguez M.D."/>
            <person name="Jenkins J."/>
            <person name="Jones B.M."/>
            <person name="Lawson T."/>
            <person name="Leese F."/>
            <person name="Lindquist E."/>
            <person name="Lobanov A."/>
            <person name="Lomsadze A."/>
            <person name="Malik S.B."/>
            <person name="Marsh M.E."/>
            <person name="Mackinder L."/>
            <person name="Mock T."/>
            <person name="Mueller-Roeber B."/>
            <person name="Pagarete A."/>
            <person name="Parker M."/>
            <person name="Probert I."/>
            <person name="Quesneville H."/>
            <person name="Raines C."/>
            <person name="Rensing S.A."/>
            <person name="Riano-Pachon D.M."/>
            <person name="Richier S."/>
            <person name="Rokitta S."/>
            <person name="Shiraiwa Y."/>
            <person name="Soanes D.M."/>
            <person name="van der Giezen M."/>
            <person name="Wahlund T.M."/>
            <person name="Williams B."/>
            <person name="Wilson W."/>
            <person name="Wolfe G."/>
            <person name="Wurch L.L."/>
        </authorList>
    </citation>
    <scope>NUCLEOTIDE SEQUENCE</scope>
</reference>
<evidence type="ECO:0000256" key="7">
    <source>
        <dbReference type="ARBA" id="ARBA00023242"/>
    </source>
</evidence>
<organism evidence="10 11">
    <name type="scientific">Emiliania huxleyi (strain CCMP1516)</name>
    <dbReference type="NCBI Taxonomy" id="280463"/>
    <lineage>
        <taxon>Eukaryota</taxon>
        <taxon>Haptista</taxon>
        <taxon>Haptophyta</taxon>
        <taxon>Prymnesiophyceae</taxon>
        <taxon>Isochrysidales</taxon>
        <taxon>Noelaerhabdaceae</taxon>
        <taxon>Emiliania</taxon>
    </lineage>
</organism>
<evidence type="ECO:0000256" key="5">
    <source>
        <dbReference type="ARBA" id="ARBA00022737"/>
    </source>
</evidence>
<evidence type="ECO:0000256" key="3">
    <source>
        <dbReference type="ARBA" id="ARBA00022552"/>
    </source>
</evidence>
<dbReference type="GO" id="GO:0045943">
    <property type="term" value="P:positive regulation of transcription by RNA polymerase I"/>
    <property type="evidence" value="ECO:0007669"/>
    <property type="project" value="InterPro"/>
</dbReference>
<name>A0A0D3IG00_EMIH1</name>
<dbReference type="SUPFAM" id="SSF50998">
    <property type="entry name" value="Quinoprotein alcohol dehydrogenase-like"/>
    <property type="match status" value="1"/>
</dbReference>